<evidence type="ECO:0000313" key="1">
    <source>
        <dbReference type="EMBL" id="RYC78995.1"/>
    </source>
</evidence>
<sequence length="76" mass="8371">MPSLSHFLSHITLFDRHRDEEGSPFDKELGDPNAYSTGMIGRHVFVLSSIPGMGIVNTYHLLARGTHGTHGISPQE</sequence>
<dbReference type="Proteomes" id="UP000290540">
    <property type="component" value="Unassembled WGS sequence"/>
</dbReference>
<dbReference type="AlphaFoldDB" id="A0A4Q2UWZ3"/>
<protein>
    <submittedName>
        <fullName evidence="1">Uncharacterized protein</fullName>
    </submittedName>
</protein>
<organism evidence="1 2">
    <name type="scientific">Fusarium oxysporum f. sp. narcissi</name>
    <dbReference type="NCBI Taxonomy" id="451672"/>
    <lineage>
        <taxon>Eukaryota</taxon>
        <taxon>Fungi</taxon>
        <taxon>Dikarya</taxon>
        <taxon>Ascomycota</taxon>
        <taxon>Pezizomycotina</taxon>
        <taxon>Sordariomycetes</taxon>
        <taxon>Hypocreomycetidae</taxon>
        <taxon>Hypocreales</taxon>
        <taxon>Nectriaceae</taxon>
        <taxon>Fusarium</taxon>
        <taxon>Fusarium oxysporum species complex</taxon>
    </lineage>
</organism>
<comment type="caution">
    <text evidence="1">The sequence shown here is derived from an EMBL/GenBank/DDBJ whole genome shotgun (WGS) entry which is preliminary data.</text>
</comment>
<gene>
    <name evidence="1" type="ORF">BFJ63_vAg18128</name>
</gene>
<reference evidence="1 2" key="1">
    <citation type="submission" date="2016-12" db="EMBL/GenBank/DDBJ databases">
        <title>Draft genome sequence of Fusarium oxysporum causing rot on Narcissus.</title>
        <authorList>
            <person name="Armitage A.D."/>
            <person name="Taylor A."/>
            <person name="Clarkson J.P."/>
            <person name="Harrison R.J."/>
            <person name="Jackson A.C."/>
        </authorList>
    </citation>
    <scope>NUCLEOTIDE SEQUENCE [LARGE SCALE GENOMIC DNA]</scope>
    <source>
        <strain evidence="1 2">N139</strain>
    </source>
</reference>
<accession>A0A4Q2UWZ3</accession>
<proteinExistence type="predicted"/>
<evidence type="ECO:0000313" key="2">
    <source>
        <dbReference type="Proteomes" id="UP000290540"/>
    </source>
</evidence>
<name>A0A4Q2UWZ3_FUSOX</name>
<dbReference type="EMBL" id="MQTW01000824">
    <property type="protein sequence ID" value="RYC78995.1"/>
    <property type="molecule type" value="Genomic_DNA"/>
</dbReference>